<dbReference type="GO" id="GO:0044341">
    <property type="term" value="P:sodium-dependent phosphate transport"/>
    <property type="evidence" value="ECO:0007669"/>
    <property type="project" value="InterPro"/>
</dbReference>
<proteinExistence type="predicted"/>
<comment type="subcellular location">
    <subcellularLocation>
        <location evidence="1">Cell membrane</location>
        <topology evidence="1">Multi-pass membrane protein</topology>
    </subcellularLocation>
</comment>
<evidence type="ECO:0000313" key="6">
    <source>
        <dbReference type="EMBL" id="KLV27324.1"/>
    </source>
</evidence>
<dbReference type="InterPro" id="IPR003841">
    <property type="entry name" value="Na/Pi_transpt"/>
</dbReference>
<dbReference type="AlphaFoldDB" id="A0A0J1IMY1"/>
<protein>
    <submittedName>
        <fullName evidence="6">Na/Pi cotransporter</fullName>
    </submittedName>
</protein>
<dbReference type="InterPro" id="IPR004633">
    <property type="entry name" value="NaPi_cotrn-rel/YqeW-like"/>
</dbReference>
<keyword evidence="5" id="KW-0472">Membrane</keyword>
<dbReference type="NCBIfam" id="NF037997">
    <property type="entry name" value="Na_Pi_symport"/>
    <property type="match status" value="1"/>
</dbReference>
<dbReference type="GeneID" id="56350465"/>
<dbReference type="PANTHER" id="PTHR10010:SF46">
    <property type="entry name" value="SODIUM-DEPENDENT PHOSPHATE TRANSPORT PROTEIN 2B"/>
    <property type="match status" value="1"/>
</dbReference>
<dbReference type="GO" id="GO:0005886">
    <property type="term" value="C:plasma membrane"/>
    <property type="evidence" value="ECO:0007669"/>
    <property type="project" value="UniProtKB-SubCell"/>
</dbReference>
<dbReference type="PANTHER" id="PTHR10010">
    <property type="entry name" value="SOLUTE CARRIER FAMILY 34 SODIUM PHOSPHATE , MEMBER 2-RELATED"/>
    <property type="match status" value="1"/>
</dbReference>
<evidence type="ECO:0000256" key="2">
    <source>
        <dbReference type="ARBA" id="ARBA00022475"/>
    </source>
</evidence>
<dbReference type="OrthoDB" id="9763003at2"/>
<evidence type="ECO:0000256" key="4">
    <source>
        <dbReference type="ARBA" id="ARBA00022989"/>
    </source>
</evidence>
<sequence length="305" mass="33335">MIYLILFIILILLFIYGMTLLRTGLFNLSSQSLKNSLEKLTDKPWKGLIVSIIITALLQSSAAVMVLTIGLISARVLTFPQSIGIILGTNIGTTFTTEFITFNMNNYLLPLAILGVLLIIINKYQLRSIGFILFGMSIVFTTMRGFKYFAGMMEHHPALNSFFLSLADRPFIALVVGIIITALIQSSTATIGIIMGFLSAGLLPIEIAIAIMLGSNIGSCITSFLASIGTEKSAKLCAYAHIWLNIGGVILFYPFINDLAAIVKNMTAEMDVQLAHASLLFNVLSSLLVLPFAERFGKLIMRLHS</sequence>
<evidence type="ECO:0000256" key="1">
    <source>
        <dbReference type="ARBA" id="ARBA00004651"/>
    </source>
</evidence>
<evidence type="ECO:0000256" key="3">
    <source>
        <dbReference type="ARBA" id="ARBA00022692"/>
    </source>
</evidence>
<dbReference type="Proteomes" id="UP000036045">
    <property type="component" value="Unassembled WGS sequence"/>
</dbReference>
<keyword evidence="7" id="KW-1185">Reference proteome</keyword>
<organism evidence="6 7">
    <name type="scientific">Niallia circulans</name>
    <name type="common">Bacillus circulans</name>
    <dbReference type="NCBI Taxonomy" id="1397"/>
    <lineage>
        <taxon>Bacteria</taxon>
        <taxon>Bacillati</taxon>
        <taxon>Bacillota</taxon>
        <taxon>Bacilli</taxon>
        <taxon>Bacillales</taxon>
        <taxon>Bacillaceae</taxon>
        <taxon>Niallia</taxon>
    </lineage>
</organism>
<accession>A0A0J1IMY1</accession>
<dbReference type="EMBL" id="LDPH01000004">
    <property type="protein sequence ID" value="KLV27324.1"/>
    <property type="molecule type" value="Genomic_DNA"/>
</dbReference>
<dbReference type="Pfam" id="PF02690">
    <property type="entry name" value="Na_Pi_cotrans"/>
    <property type="match status" value="2"/>
</dbReference>
<dbReference type="GO" id="GO:0005436">
    <property type="term" value="F:sodium:phosphate symporter activity"/>
    <property type="evidence" value="ECO:0007669"/>
    <property type="project" value="InterPro"/>
</dbReference>
<reference evidence="6 7" key="1">
    <citation type="submission" date="2015-05" db="EMBL/GenBank/DDBJ databases">
        <title>Whole genome sequence and identification of bacterial endophytes from Costus igneus.</title>
        <authorList>
            <person name="Lee Y.P."/>
            <person name="Gan H.M."/>
            <person name="Eng W."/>
            <person name="Wheatley M.S."/>
            <person name="Caraballo A."/>
            <person name="Polter S."/>
            <person name="Savka M.A."/>
            <person name="Hudson A.O."/>
        </authorList>
    </citation>
    <scope>NUCLEOTIDE SEQUENCE [LARGE SCALE GENOMIC DNA]</scope>
    <source>
        <strain evidence="6 7">RIT379</strain>
    </source>
</reference>
<dbReference type="RefSeq" id="WP_047941301.1">
    <property type="nucleotide sequence ID" value="NZ_CP053989.1"/>
</dbReference>
<evidence type="ECO:0000256" key="5">
    <source>
        <dbReference type="ARBA" id="ARBA00023136"/>
    </source>
</evidence>
<comment type="caution">
    <text evidence="6">The sequence shown here is derived from an EMBL/GenBank/DDBJ whole genome shotgun (WGS) entry which is preliminary data.</text>
</comment>
<keyword evidence="4" id="KW-1133">Transmembrane helix</keyword>
<evidence type="ECO:0000313" key="7">
    <source>
        <dbReference type="Proteomes" id="UP000036045"/>
    </source>
</evidence>
<gene>
    <name evidence="6" type="ORF">ABW02_07390</name>
</gene>
<keyword evidence="3" id="KW-0812">Transmembrane</keyword>
<dbReference type="NCBIfam" id="TIGR00704">
    <property type="entry name" value="NaPi_cotrn_rel"/>
    <property type="match status" value="1"/>
</dbReference>
<dbReference type="PATRIC" id="fig|1397.4.peg.4169"/>
<keyword evidence="2" id="KW-1003">Cell membrane</keyword>
<name>A0A0J1IMY1_NIACI</name>